<dbReference type="AlphaFoldDB" id="A0A6C0EHZ1"/>
<name>A0A6C0EHZ1_9ZZZZ</name>
<sequence length="549" mass="65375">MNEQFTFNYGFKEEPIHTINFIKSRICEQENIVYLDKPNIENSDMLDLGDGHRITTSFSRLSIHSFFYSPFNKKCTIKALFDLLNNSFYSDESKIHIIRIYSKIKKVYNVFSKIARNIRWNKMKKFDNSFDLCMNDLCDYKKTTLIEIAEDNARYIFRISDMIKIFNNALTNNYEMFAEPQQVKNPYTNKELSTHNLYNIYYTIKYSTIVMPILLHLFFLSKFDLDDFLLNNEEKIRDMTIMSYIKNISKKKINKLICEMFLQYPSCFRLKVDDEFPMDKINEIFLPFVKLYIQIKYTLSRVKKTRLTFILKNKLILFCKHAPLFGRKIIKITNNKKNFYFNSDCKTFDELKMNTFKRIELINFAYDTEEDSDSESEIENESEIESESESETINNETINNENINNETINNETINNETINNENINNENINNETINNENINNENINNANINNETINNENSIMNIPVISNIEWHIARQLFYSNNVSNINYNLSTMQYYNDPISLYNNTDNDNNTDNNNDNNTDNGSENMEEELNDDEYEEEMRRFPYNYDSH</sequence>
<proteinExistence type="predicted"/>
<feature type="compositionally biased region" description="Acidic residues" evidence="1">
    <location>
        <begin position="525"/>
        <end position="537"/>
    </location>
</feature>
<dbReference type="EMBL" id="MN738856">
    <property type="protein sequence ID" value="QHT28402.1"/>
    <property type="molecule type" value="Genomic_DNA"/>
</dbReference>
<evidence type="ECO:0000256" key="1">
    <source>
        <dbReference type="SAM" id="MobiDB-lite"/>
    </source>
</evidence>
<feature type="compositionally biased region" description="Acidic residues" evidence="1">
    <location>
        <begin position="368"/>
        <end position="390"/>
    </location>
</feature>
<feature type="compositionally biased region" description="Low complexity" evidence="1">
    <location>
        <begin position="503"/>
        <end position="521"/>
    </location>
</feature>
<feature type="compositionally biased region" description="Low complexity" evidence="1">
    <location>
        <begin position="391"/>
        <end position="402"/>
    </location>
</feature>
<organism evidence="2">
    <name type="scientific">viral metagenome</name>
    <dbReference type="NCBI Taxonomy" id="1070528"/>
    <lineage>
        <taxon>unclassified sequences</taxon>
        <taxon>metagenomes</taxon>
        <taxon>organismal metagenomes</taxon>
    </lineage>
</organism>
<protein>
    <submittedName>
        <fullName evidence="2">Uncharacterized protein</fullName>
    </submittedName>
</protein>
<accession>A0A6C0EHZ1</accession>
<evidence type="ECO:0000313" key="2">
    <source>
        <dbReference type="EMBL" id="QHT28402.1"/>
    </source>
</evidence>
<feature type="region of interest" description="Disordered" evidence="1">
    <location>
        <begin position="503"/>
        <end position="549"/>
    </location>
</feature>
<feature type="region of interest" description="Disordered" evidence="1">
    <location>
        <begin position="368"/>
        <end position="402"/>
    </location>
</feature>
<reference evidence="2" key="1">
    <citation type="journal article" date="2020" name="Nature">
        <title>Giant virus diversity and host interactions through global metagenomics.</title>
        <authorList>
            <person name="Schulz F."/>
            <person name="Roux S."/>
            <person name="Paez-Espino D."/>
            <person name="Jungbluth S."/>
            <person name="Walsh D.A."/>
            <person name="Denef V.J."/>
            <person name="McMahon K.D."/>
            <person name="Konstantinidis K.T."/>
            <person name="Eloe-Fadrosh E.A."/>
            <person name="Kyrpides N.C."/>
            <person name="Woyke T."/>
        </authorList>
    </citation>
    <scope>NUCLEOTIDE SEQUENCE</scope>
    <source>
        <strain evidence="2">GVMAG-M-3300001348-25</strain>
    </source>
</reference>